<protein>
    <submittedName>
        <fullName evidence="1">Uncharacterized protein</fullName>
    </submittedName>
</protein>
<feature type="non-terminal residue" evidence="1">
    <location>
        <position position="52"/>
    </location>
</feature>
<dbReference type="AlphaFoldDB" id="A0A4Y2XB16"/>
<organism evidence="1 2">
    <name type="scientific">Araneus ventricosus</name>
    <name type="common">Orbweaver spider</name>
    <name type="synonym">Epeira ventricosa</name>
    <dbReference type="NCBI Taxonomy" id="182803"/>
    <lineage>
        <taxon>Eukaryota</taxon>
        <taxon>Metazoa</taxon>
        <taxon>Ecdysozoa</taxon>
        <taxon>Arthropoda</taxon>
        <taxon>Chelicerata</taxon>
        <taxon>Arachnida</taxon>
        <taxon>Araneae</taxon>
        <taxon>Araneomorphae</taxon>
        <taxon>Entelegynae</taxon>
        <taxon>Araneoidea</taxon>
        <taxon>Araneidae</taxon>
        <taxon>Araneus</taxon>
    </lineage>
</organism>
<gene>
    <name evidence="1" type="ORF">AVEN_218380_1</name>
</gene>
<evidence type="ECO:0000313" key="2">
    <source>
        <dbReference type="Proteomes" id="UP000499080"/>
    </source>
</evidence>
<name>A0A4Y2XB16_ARAVE</name>
<comment type="caution">
    <text evidence="1">The sequence shown here is derived from an EMBL/GenBank/DDBJ whole genome shotgun (WGS) entry which is preliminary data.</text>
</comment>
<sequence>MLLSKVPYENSVLIEAAAGFELESKALRRQVFPRLVSLFWGYVKEGESMNQK</sequence>
<dbReference type="Proteomes" id="UP000499080">
    <property type="component" value="Unassembled WGS sequence"/>
</dbReference>
<keyword evidence="2" id="KW-1185">Reference proteome</keyword>
<dbReference type="EMBL" id="BGPR01074714">
    <property type="protein sequence ID" value="GBO46805.1"/>
    <property type="molecule type" value="Genomic_DNA"/>
</dbReference>
<evidence type="ECO:0000313" key="1">
    <source>
        <dbReference type="EMBL" id="GBO46805.1"/>
    </source>
</evidence>
<proteinExistence type="predicted"/>
<accession>A0A4Y2XB16</accession>
<reference evidence="1 2" key="1">
    <citation type="journal article" date="2019" name="Sci. Rep.">
        <title>Orb-weaving spider Araneus ventricosus genome elucidates the spidroin gene catalogue.</title>
        <authorList>
            <person name="Kono N."/>
            <person name="Nakamura H."/>
            <person name="Ohtoshi R."/>
            <person name="Moran D.A.P."/>
            <person name="Shinohara A."/>
            <person name="Yoshida Y."/>
            <person name="Fujiwara M."/>
            <person name="Mori M."/>
            <person name="Tomita M."/>
            <person name="Arakawa K."/>
        </authorList>
    </citation>
    <scope>NUCLEOTIDE SEQUENCE [LARGE SCALE GENOMIC DNA]</scope>
</reference>